<evidence type="ECO:0000313" key="2">
    <source>
        <dbReference type="EMBL" id="MBD3324464.1"/>
    </source>
</evidence>
<dbReference type="EMBL" id="WJJP01000238">
    <property type="protein sequence ID" value="MBD3324464.1"/>
    <property type="molecule type" value="Genomic_DNA"/>
</dbReference>
<protein>
    <submittedName>
        <fullName evidence="2">Methyltransferase domain-containing protein</fullName>
    </submittedName>
</protein>
<gene>
    <name evidence="2" type="ORF">GF339_07745</name>
</gene>
<dbReference type="AlphaFoldDB" id="A0A9D5Q556"/>
<dbReference type="Gene3D" id="3.40.50.150">
    <property type="entry name" value="Vaccinia Virus protein VP39"/>
    <property type="match status" value="1"/>
</dbReference>
<evidence type="ECO:0000259" key="1">
    <source>
        <dbReference type="Pfam" id="PF08241"/>
    </source>
</evidence>
<dbReference type="Proteomes" id="UP000649604">
    <property type="component" value="Unassembled WGS sequence"/>
</dbReference>
<name>A0A9D5Q556_9BACT</name>
<reference evidence="2" key="1">
    <citation type="submission" date="2019-11" db="EMBL/GenBank/DDBJ databases">
        <title>Microbial mats filling the niche in hypersaline microbial mats.</title>
        <authorList>
            <person name="Wong H.L."/>
            <person name="Macleod F.I."/>
            <person name="White R.A. III"/>
            <person name="Burns B.P."/>
        </authorList>
    </citation>
    <scope>NUCLEOTIDE SEQUENCE</scope>
    <source>
        <strain evidence="2">Rbin_158</strain>
    </source>
</reference>
<dbReference type="Pfam" id="PF08241">
    <property type="entry name" value="Methyltransf_11"/>
    <property type="match status" value="1"/>
</dbReference>
<comment type="caution">
    <text evidence="2">The sequence shown here is derived from an EMBL/GenBank/DDBJ whole genome shotgun (WGS) entry which is preliminary data.</text>
</comment>
<dbReference type="SUPFAM" id="SSF53335">
    <property type="entry name" value="S-adenosyl-L-methionine-dependent methyltransferases"/>
    <property type="match status" value="1"/>
</dbReference>
<dbReference type="InterPro" id="IPR013216">
    <property type="entry name" value="Methyltransf_11"/>
</dbReference>
<keyword evidence="2" id="KW-0489">Methyltransferase</keyword>
<feature type="domain" description="Methyltransferase type 11" evidence="1">
    <location>
        <begin position="42"/>
        <end position="144"/>
    </location>
</feature>
<keyword evidence="2" id="KW-0808">Transferase</keyword>
<dbReference type="GO" id="GO:0032259">
    <property type="term" value="P:methylation"/>
    <property type="evidence" value="ECO:0007669"/>
    <property type="project" value="UniProtKB-KW"/>
</dbReference>
<dbReference type="CDD" id="cd02440">
    <property type="entry name" value="AdoMet_MTases"/>
    <property type="match status" value="1"/>
</dbReference>
<dbReference type="GO" id="GO:0008757">
    <property type="term" value="F:S-adenosylmethionine-dependent methyltransferase activity"/>
    <property type="evidence" value="ECO:0007669"/>
    <property type="project" value="InterPro"/>
</dbReference>
<proteinExistence type="predicted"/>
<sequence length="224" mass="24900">MKPSEAFWEDPERVEIFASRDPDKRLLQLLPSYQTPHQTRVLDLGCAGGRNTVILAEQGFEVYALDTSEAMVAKTRERVVPVLGHQGAADHIQVGNMQELQQFPAEFFHLIVALGVYHNATNRQDWEATLQETARVLRPDGRVLVANFSPRSDPNGTGLHPVAGENHVYEGFSAGPMYLLEADELDQAMARFGLLPVVPTETVTVPTDNGYRTTVNAFYRKLAP</sequence>
<organism evidence="2 3">
    <name type="scientific">candidate division KSB3 bacterium</name>
    <dbReference type="NCBI Taxonomy" id="2044937"/>
    <lineage>
        <taxon>Bacteria</taxon>
        <taxon>candidate division KSB3</taxon>
    </lineage>
</organism>
<dbReference type="PANTHER" id="PTHR43861">
    <property type="entry name" value="TRANS-ACONITATE 2-METHYLTRANSFERASE-RELATED"/>
    <property type="match status" value="1"/>
</dbReference>
<dbReference type="InterPro" id="IPR029063">
    <property type="entry name" value="SAM-dependent_MTases_sf"/>
</dbReference>
<accession>A0A9D5Q556</accession>
<evidence type="ECO:0000313" key="3">
    <source>
        <dbReference type="Proteomes" id="UP000649604"/>
    </source>
</evidence>